<feature type="transmembrane region" description="Helical" evidence="1">
    <location>
        <begin position="324"/>
        <end position="346"/>
    </location>
</feature>
<keyword evidence="1" id="KW-0472">Membrane</keyword>
<feature type="transmembrane region" description="Helical" evidence="1">
    <location>
        <begin position="480"/>
        <end position="500"/>
    </location>
</feature>
<keyword evidence="3" id="KW-1185">Reference proteome</keyword>
<reference evidence="2 3" key="1">
    <citation type="journal article" date="2014" name="Genome Biol. Evol.">
        <title>The secreted proteins of Achlya hypogyna and Thraustotheca clavata identify the ancestral oomycete secretome and reveal gene acquisitions by horizontal gene transfer.</title>
        <authorList>
            <person name="Misner I."/>
            <person name="Blouin N."/>
            <person name="Leonard G."/>
            <person name="Richards T.A."/>
            <person name="Lane C.E."/>
        </authorList>
    </citation>
    <scope>NUCLEOTIDE SEQUENCE [LARGE SCALE GENOMIC DNA]</scope>
    <source>
        <strain evidence="2 3">ATCC 48635</strain>
    </source>
</reference>
<dbReference type="EMBL" id="JNBR01001649">
    <property type="protein sequence ID" value="OQR85574.1"/>
    <property type="molecule type" value="Genomic_DNA"/>
</dbReference>
<gene>
    <name evidence="2" type="ORF">ACHHYP_11680</name>
</gene>
<dbReference type="OrthoDB" id="73231at2759"/>
<feature type="non-terminal residue" evidence="2">
    <location>
        <position position="569"/>
    </location>
</feature>
<evidence type="ECO:0000313" key="2">
    <source>
        <dbReference type="EMBL" id="OQR85574.1"/>
    </source>
</evidence>
<feature type="transmembrane region" description="Helical" evidence="1">
    <location>
        <begin position="32"/>
        <end position="51"/>
    </location>
</feature>
<dbReference type="AlphaFoldDB" id="A0A1V9YIK4"/>
<organism evidence="2 3">
    <name type="scientific">Achlya hypogyna</name>
    <name type="common">Oomycete</name>
    <name type="synonym">Protoachlya hypogyna</name>
    <dbReference type="NCBI Taxonomy" id="1202772"/>
    <lineage>
        <taxon>Eukaryota</taxon>
        <taxon>Sar</taxon>
        <taxon>Stramenopiles</taxon>
        <taxon>Oomycota</taxon>
        <taxon>Saprolegniomycetes</taxon>
        <taxon>Saprolegniales</taxon>
        <taxon>Achlyaceae</taxon>
        <taxon>Achlya</taxon>
    </lineage>
</organism>
<feature type="transmembrane region" description="Helical" evidence="1">
    <location>
        <begin position="358"/>
        <end position="376"/>
    </location>
</feature>
<comment type="caution">
    <text evidence="2">The sequence shown here is derived from an EMBL/GenBank/DDBJ whole genome shotgun (WGS) entry which is preliminary data.</text>
</comment>
<evidence type="ECO:0000256" key="1">
    <source>
        <dbReference type="SAM" id="Phobius"/>
    </source>
</evidence>
<evidence type="ECO:0008006" key="4">
    <source>
        <dbReference type="Google" id="ProtNLM"/>
    </source>
</evidence>
<evidence type="ECO:0000313" key="3">
    <source>
        <dbReference type="Proteomes" id="UP000243579"/>
    </source>
</evidence>
<feature type="transmembrane region" description="Helical" evidence="1">
    <location>
        <begin position="430"/>
        <end position="451"/>
    </location>
</feature>
<keyword evidence="1" id="KW-1133">Transmembrane helix</keyword>
<keyword evidence="1" id="KW-0812">Transmembrane</keyword>
<accession>A0A1V9YIK4</accession>
<name>A0A1V9YIK4_ACHHY</name>
<sequence>MFSRLYQVAPNIMSPTAQHTGKTKAVFRLGPILSLLYLAFAAVVAVTTYTLNNIANTPVYMGFVQEGFITNQYHVPVNVLLEGSGNTSAVVSPQLTPTLSLSTLLYKACGQRNDTCANAFLDTTNAIWAAVAKAFRVIPAFDAPVFQDPTQMIRFSHINNLSGWNKAVVQFHIDGHPTAVTCMVRRASFAAASGQEKPTVDSVAFCSQRAYDPKWRCENEVALAVNTYAIQVNKGVAKYIGMCPRGEVYFNPDHIAMLTGGATGSMALKTVPSINEYERGVIQAGAMWDVLVATECSGLDAQTYHGWLMQCEGHVTMTWQSDALMLSNAAVLLCVIVYLVTLQLVFLRHSSVCTVPVYMSKNVVGAVVLFVAFYGNKNLQALSTYLLQNPTYQATWYALCGPAQVASIVGIMTGTAVQLWFNPRLVTQTWLLMGASIINWILVFALEAFVFPFQSKNVPGPCALATTSNCVVFSAIPRNYYVSAVVAGGVVALSIVIVYVHSWWTPRCKLALEDNSVLRYFNITSLHAIATAPQSCVRCDLTGRAVVDDGLLLIKNMLHATPQALTRMN</sequence>
<proteinExistence type="predicted"/>
<feature type="transmembrane region" description="Helical" evidence="1">
    <location>
        <begin position="396"/>
        <end position="421"/>
    </location>
</feature>
<dbReference type="Proteomes" id="UP000243579">
    <property type="component" value="Unassembled WGS sequence"/>
</dbReference>
<protein>
    <recommendedName>
        <fullName evidence="4">Transmembrane protein</fullName>
    </recommendedName>
</protein>